<gene>
    <name evidence="7" type="ORF">KQ910_25125</name>
</gene>
<dbReference type="InterPro" id="IPR050638">
    <property type="entry name" value="AA-Vitamin_Transporters"/>
</dbReference>
<feature type="transmembrane region" description="Helical" evidence="5">
    <location>
        <begin position="105"/>
        <end position="124"/>
    </location>
</feature>
<evidence type="ECO:0000256" key="5">
    <source>
        <dbReference type="SAM" id="Phobius"/>
    </source>
</evidence>
<evidence type="ECO:0000256" key="4">
    <source>
        <dbReference type="ARBA" id="ARBA00023136"/>
    </source>
</evidence>
<keyword evidence="3 5" id="KW-1133">Transmembrane helix</keyword>
<evidence type="ECO:0000313" key="8">
    <source>
        <dbReference type="Proteomes" id="UP000727907"/>
    </source>
</evidence>
<reference evidence="7 8" key="1">
    <citation type="submission" date="2021-06" db="EMBL/GenBank/DDBJ databases">
        <authorList>
            <person name="Lee D.H."/>
        </authorList>
    </citation>
    <scope>NUCLEOTIDE SEQUENCE [LARGE SCALE GENOMIC DNA]</scope>
    <source>
        <strain evidence="7 8">MMS21-HV4-11</strain>
    </source>
</reference>
<dbReference type="EMBL" id="JAHOPB010000003">
    <property type="protein sequence ID" value="MBU8877078.1"/>
    <property type="molecule type" value="Genomic_DNA"/>
</dbReference>
<evidence type="ECO:0000259" key="6">
    <source>
        <dbReference type="Pfam" id="PF00892"/>
    </source>
</evidence>
<dbReference type="Proteomes" id="UP000727907">
    <property type="component" value="Unassembled WGS sequence"/>
</dbReference>
<keyword evidence="8" id="KW-1185">Reference proteome</keyword>
<feature type="transmembrane region" description="Helical" evidence="5">
    <location>
        <begin position="167"/>
        <end position="192"/>
    </location>
</feature>
<feature type="transmembrane region" description="Helical" evidence="5">
    <location>
        <begin position="73"/>
        <end position="93"/>
    </location>
</feature>
<name>A0ABS6IRV8_9HYPH</name>
<proteinExistence type="predicted"/>
<feature type="transmembrane region" description="Helical" evidence="5">
    <location>
        <begin position="46"/>
        <end position="67"/>
    </location>
</feature>
<dbReference type="Pfam" id="PF00892">
    <property type="entry name" value="EamA"/>
    <property type="match status" value="2"/>
</dbReference>
<feature type="transmembrane region" description="Helical" evidence="5">
    <location>
        <begin position="251"/>
        <end position="268"/>
    </location>
</feature>
<evidence type="ECO:0000256" key="1">
    <source>
        <dbReference type="ARBA" id="ARBA00004141"/>
    </source>
</evidence>
<dbReference type="InterPro" id="IPR000620">
    <property type="entry name" value="EamA_dom"/>
</dbReference>
<feature type="domain" description="EamA" evidence="6">
    <location>
        <begin position="2"/>
        <end position="116"/>
    </location>
</feature>
<keyword evidence="2 5" id="KW-0812">Transmembrane</keyword>
<keyword evidence="4 5" id="KW-0472">Membrane</keyword>
<sequence length="275" mass="27936">MVATRYVVDAAGPGSLGFLRYLIGLVCLVPALWLRPWRTIAPRDLVPIGLLGIGQFAALIVLLNYSLLHIPAARASLLFSTFPLMTMTLSALLGRERFTPAKIAGALLTFAGVAIALGGAAITAEPQHGSAWLGTAAALASAFCGAVCSISYAPYVARYSALPVTAFAMFVAVLALAGIAGAEGLFATWPAFTAGEAAAIVFIGVSSGIGFFLWVYALGNAPPTLVTIFLGLGPVTAALGGTALLGEPLPVAALLGLACVLAGLWIALKPGAQAD</sequence>
<evidence type="ECO:0000256" key="3">
    <source>
        <dbReference type="ARBA" id="ARBA00022989"/>
    </source>
</evidence>
<comment type="caution">
    <text evidence="7">The sequence shown here is derived from an EMBL/GenBank/DDBJ whole genome shotgun (WGS) entry which is preliminary data.</text>
</comment>
<feature type="transmembrane region" description="Helical" evidence="5">
    <location>
        <begin position="18"/>
        <end position="34"/>
    </location>
</feature>
<evidence type="ECO:0000313" key="7">
    <source>
        <dbReference type="EMBL" id="MBU8877078.1"/>
    </source>
</evidence>
<feature type="transmembrane region" description="Helical" evidence="5">
    <location>
        <begin position="130"/>
        <end position="155"/>
    </location>
</feature>
<dbReference type="PANTHER" id="PTHR32322:SF2">
    <property type="entry name" value="EAMA DOMAIN-CONTAINING PROTEIN"/>
    <property type="match status" value="1"/>
</dbReference>
<comment type="subcellular location">
    <subcellularLocation>
        <location evidence="1">Membrane</location>
        <topology evidence="1">Multi-pass membrane protein</topology>
    </subcellularLocation>
</comment>
<feature type="transmembrane region" description="Helical" evidence="5">
    <location>
        <begin position="198"/>
        <end position="218"/>
    </location>
</feature>
<dbReference type="PANTHER" id="PTHR32322">
    <property type="entry name" value="INNER MEMBRANE TRANSPORTER"/>
    <property type="match status" value="1"/>
</dbReference>
<accession>A0ABS6IRV8</accession>
<feature type="domain" description="EamA" evidence="6">
    <location>
        <begin position="133"/>
        <end position="267"/>
    </location>
</feature>
<evidence type="ECO:0000256" key="2">
    <source>
        <dbReference type="ARBA" id="ARBA00022692"/>
    </source>
</evidence>
<protein>
    <submittedName>
        <fullName evidence="7">DMT family transporter</fullName>
    </submittedName>
</protein>
<feature type="transmembrane region" description="Helical" evidence="5">
    <location>
        <begin position="225"/>
        <end position="245"/>
    </location>
</feature>
<organism evidence="7 8">
    <name type="scientific">Reyranella humidisoli</name>
    <dbReference type="NCBI Taxonomy" id="2849149"/>
    <lineage>
        <taxon>Bacteria</taxon>
        <taxon>Pseudomonadati</taxon>
        <taxon>Pseudomonadota</taxon>
        <taxon>Alphaproteobacteria</taxon>
        <taxon>Hyphomicrobiales</taxon>
        <taxon>Reyranellaceae</taxon>
        <taxon>Reyranella</taxon>
    </lineage>
</organism>